<evidence type="ECO:0000256" key="10">
    <source>
        <dbReference type="ARBA" id="ARBA00022967"/>
    </source>
</evidence>
<evidence type="ECO:0000256" key="6">
    <source>
        <dbReference type="ARBA" id="ARBA00022448"/>
    </source>
</evidence>
<dbReference type="GO" id="GO:0008137">
    <property type="term" value="F:NADH dehydrogenase (ubiquinone) activity"/>
    <property type="evidence" value="ECO:0007669"/>
    <property type="project" value="UniProtKB-EC"/>
</dbReference>
<name>A0A8T9ZZV5_9HEMI</name>
<proteinExistence type="inferred from homology"/>
<keyword evidence="19" id="KW-0732">Signal</keyword>
<dbReference type="AlphaFoldDB" id="A0A8T9ZZV5"/>
<evidence type="ECO:0000256" key="14">
    <source>
        <dbReference type="ARBA" id="ARBA00023075"/>
    </source>
</evidence>
<geneLocation type="mitochondrion" evidence="21"/>
<sequence length="332" mass="39479">MNTSSKMLFMMMTIMSTMMVLSSQDWLNMWIGMEINLMSFIPFMFKNKNNYLSQSSMMYFLMQSLASIIFIMMILLNNYMFIMKMNNWEMNVIMMTMMMKMGMPPFHMWFPEIMTKISWKLCMMLMTWQKVAPLYILSMIMENNLFMMSMTLLSTIIGAIMGLNHTSTRKIMAYSSINHMGWMVACMMMNKKMWMMYLIMYSVMVILTSMLMNKHNIMFINQFNMTNMSMMEKTSLLIMMLSMGGMPPFLGFIPKWMTIKYMIMSNETLLLLMMMMASLVTMSYYMRMMSSMILMTSHSQKWMININKNNKLTPSIMFINMSLPMLIFMFNL</sequence>
<evidence type="ECO:0000256" key="12">
    <source>
        <dbReference type="ARBA" id="ARBA00022989"/>
    </source>
</evidence>
<feature type="signal peptide" evidence="19">
    <location>
        <begin position="1"/>
        <end position="22"/>
    </location>
</feature>
<comment type="function">
    <text evidence="1">Core subunit of the mitochondrial membrane respiratory chain NADH dehydrogenase (Complex I) that is believed to belong to the minimal assembly required for catalysis. Complex I functions in the transfer of electrons from NADH to the respiratory chain. The immediate electron acceptor for the enzyme is believed to be ubiquinone.</text>
</comment>
<keyword evidence="11 18" id="KW-0249">Electron transport</keyword>
<feature type="chain" id="PRO_5035776126" description="NADH-ubiquinone oxidoreductase chain 2" evidence="19">
    <location>
        <begin position="23"/>
        <end position="332"/>
    </location>
</feature>
<keyword evidence="7 18" id="KW-0679">Respiratory chain</keyword>
<evidence type="ECO:0000313" key="21">
    <source>
        <dbReference type="EMBL" id="UPL65959.1"/>
    </source>
</evidence>
<keyword evidence="15 18" id="KW-0496">Mitochondrion</keyword>
<evidence type="ECO:0000256" key="15">
    <source>
        <dbReference type="ARBA" id="ARBA00023128"/>
    </source>
</evidence>
<keyword evidence="12 18" id="KW-1133">Transmembrane helix</keyword>
<evidence type="ECO:0000256" key="17">
    <source>
        <dbReference type="ARBA" id="ARBA00049551"/>
    </source>
</evidence>
<reference evidence="21" key="1">
    <citation type="journal article" date="2022" name="Cladistics">
        <title>Diversification of the phytophagous lineages of true bugs (Insecta: Hemiptera: Heteroptera) shortly after that of the flowering plants.</title>
        <authorList>
            <person name="Ye F."/>
            <person name="Kment P."/>
            <person name="Redei D."/>
            <person name="Luo J.Y."/>
            <person name="Wang Y.H."/>
            <person name="Kuechler S.M."/>
            <person name="Zhang W.W."/>
            <person name="Chen P.P."/>
            <person name="Wu H.Y."/>
            <person name="Wu Y.Z."/>
            <person name="Sun X.Y."/>
            <person name="Ding L."/>
            <person name="Wang Y.R."/>
            <person name="Xie Q."/>
        </authorList>
    </citation>
    <scope>NUCLEOTIDE SEQUENCE</scope>
</reference>
<keyword evidence="14 18" id="KW-0830">Ubiquinone</keyword>
<dbReference type="PANTHER" id="PTHR46552">
    <property type="entry name" value="NADH-UBIQUINONE OXIDOREDUCTASE CHAIN 2"/>
    <property type="match status" value="1"/>
</dbReference>
<accession>A0A8T9ZZV5</accession>
<dbReference type="InterPro" id="IPR003917">
    <property type="entry name" value="NADH_UbQ_OxRdtase_chain2"/>
</dbReference>
<feature type="domain" description="NADH:quinone oxidoreductase/Mrp antiporter transmembrane" evidence="20">
    <location>
        <begin position="23"/>
        <end position="280"/>
    </location>
</feature>
<evidence type="ECO:0000256" key="18">
    <source>
        <dbReference type="RuleBase" id="RU003403"/>
    </source>
</evidence>
<evidence type="ECO:0000256" key="7">
    <source>
        <dbReference type="ARBA" id="ARBA00022660"/>
    </source>
</evidence>
<feature type="transmembrane region" description="Helical" evidence="18">
    <location>
        <begin position="234"/>
        <end position="257"/>
    </location>
</feature>
<keyword evidence="8 18" id="KW-0812">Transmembrane</keyword>
<evidence type="ECO:0000256" key="3">
    <source>
        <dbReference type="ARBA" id="ARBA00007012"/>
    </source>
</evidence>
<feature type="transmembrane region" description="Helical" evidence="18">
    <location>
        <begin position="269"/>
        <end position="286"/>
    </location>
</feature>
<protein>
    <recommendedName>
        <fullName evidence="5 18">NADH-ubiquinone oxidoreductase chain 2</fullName>
        <ecNumber evidence="4 18">7.1.1.2</ecNumber>
    </recommendedName>
</protein>
<dbReference type="EMBL" id="MW619698">
    <property type="protein sequence ID" value="UPL65959.1"/>
    <property type="molecule type" value="Genomic_DNA"/>
</dbReference>
<evidence type="ECO:0000256" key="8">
    <source>
        <dbReference type="ARBA" id="ARBA00022692"/>
    </source>
</evidence>
<evidence type="ECO:0000256" key="5">
    <source>
        <dbReference type="ARBA" id="ARBA00021008"/>
    </source>
</evidence>
<keyword evidence="6" id="KW-0813">Transport</keyword>
<feature type="transmembrane region" description="Helical" evidence="18">
    <location>
        <begin position="193"/>
        <end position="213"/>
    </location>
</feature>
<dbReference type="PANTHER" id="PTHR46552:SF1">
    <property type="entry name" value="NADH-UBIQUINONE OXIDOREDUCTASE CHAIN 2"/>
    <property type="match status" value="1"/>
</dbReference>
<comment type="similarity">
    <text evidence="3 18">Belongs to the complex I subunit 2 family.</text>
</comment>
<keyword evidence="10 18" id="KW-1278">Translocase</keyword>
<keyword evidence="13 18" id="KW-0520">NAD</keyword>
<evidence type="ECO:0000256" key="13">
    <source>
        <dbReference type="ARBA" id="ARBA00023027"/>
    </source>
</evidence>
<comment type="function">
    <text evidence="18">Core subunit of the mitochondrial membrane respiratory chain NADH dehydrogenase (Complex I) which catalyzes electron transfer from NADH through the respiratory chain, using ubiquinone as an electron acceptor. Essential for the catalytic activity and assembly of complex I.</text>
</comment>
<feature type="transmembrane region" description="Helical" evidence="18">
    <location>
        <begin position="312"/>
        <end position="330"/>
    </location>
</feature>
<evidence type="ECO:0000256" key="19">
    <source>
        <dbReference type="SAM" id="SignalP"/>
    </source>
</evidence>
<evidence type="ECO:0000256" key="1">
    <source>
        <dbReference type="ARBA" id="ARBA00003257"/>
    </source>
</evidence>
<keyword evidence="9 18" id="KW-0999">Mitochondrion inner membrane</keyword>
<evidence type="ECO:0000256" key="16">
    <source>
        <dbReference type="ARBA" id="ARBA00023136"/>
    </source>
</evidence>
<evidence type="ECO:0000259" key="20">
    <source>
        <dbReference type="Pfam" id="PF00361"/>
    </source>
</evidence>
<evidence type="ECO:0000256" key="11">
    <source>
        <dbReference type="ARBA" id="ARBA00022982"/>
    </source>
</evidence>
<dbReference type="Pfam" id="PF00361">
    <property type="entry name" value="Proton_antipo_M"/>
    <property type="match status" value="1"/>
</dbReference>
<evidence type="ECO:0000256" key="4">
    <source>
        <dbReference type="ARBA" id="ARBA00012944"/>
    </source>
</evidence>
<comment type="subcellular location">
    <subcellularLocation>
        <location evidence="2 18">Mitochondrion inner membrane</location>
        <topology evidence="2 18">Multi-pass membrane protein</topology>
    </subcellularLocation>
</comment>
<dbReference type="PRINTS" id="PR01436">
    <property type="entry name" value="NADHDHGNASE2"/>
</dbReference>
<comment type="catalytic activity">
    <reaction evidence="17 18">
        <text>a ubiquinone + NADH + 5 H(+)(in) = a ubiquinol + NAD(+) + 4 H(+)(out)</text>
        <dbReference type="Rhea" id="RHEA:29091"/>
        <dbReference type="Rhea" id="RHEA-COMP:9565"/>
        <dbReference type="Rhea" id="RHEA-COMP:9566"/>
        <dbReference type="ChEBI" id="CHEBI:15378"/>
        <dbReference type="ChEBI" id="CHEBI:16389"/>
        <dbReference type="ChEBI" id="CHEBI:17976"/>
        <dbReference type="ChEBI" id="CHEBI:57540"/>
        <dbReference type="ChEBI" id="CHEBI:57945"/>
        <dbReference type="EC" id="7.1.1.2"/>
    </reaction>
</comment>
<organism evidence="21">
    <name type="scientific">Hyalopeplus sp</name>
    <dbReference type="NCBI Taxonomy" id="2931294"/>
    <lineage>
        <taxon>Eukaryota</taxon>
        <taxon>Metazoa</taxon>
        <taxon>Ecdysozoa</taxon>
        <taxon>Arthropoda</taxon>
        <taxon>Hexapoda</taxon>
        <taxon>Insecta</taxon>
        <taxon>Pterygota</taxon>
        <taxon>Neoptera</taxon>
        <taxon>Paraneoptera</taxon>
        <taxon>Hemiptera</taxon>
        <taxon>Heteroptera</taxon>
        <taxon>Panheteroptera</taxon>
        <taxon>Cimicomorpha</taxon>
        <taxon>Miridae</taxon>
        <taxon>Hyalopeplini</taxon>
        <taxon>Hyalopeplus</taxon>
    </lineage>
</organism>
<dbReference type="GO" id="GO:0006120">
    <property type="term" value="P:mitochondrial electron transport, NADH to ubiquinone"/>
    <property type="evidence" value="ECO:0007669"/>
    <property type="project" value="InterPro"/>
</dbReference>
<evidence type="ECO:0000256" key="2">
    <source>
        <dbReference type="ARBA" id="ARBA00004448"/>
    </source>
</evidence>
<evidence type="ECO:0000256" key="9">
    <source>
        <dbReference type="ARBA" id="ARBA00022792"/>
    </source>
</evidence>
<dbReference type="InterPro" id="IPR001750">
    <property type="entry name" value="ND/Mrp_TM"/>
</dbReference>
<dbReference type="GO" id="GO:0005743">
    <property type="term" value="C:mitochondrial inner membrane"/>
    <property type="evidence" value="ECO:0007669"/>
    <property type="project" value="UniProtKB-SubCell"/>
</dbReference>
<dbReference type="EC" id="7.1.1.2" evidence="4 18"/>
<keyword evidence="16 18" id="KW-0472">Membrane</keyword>
<dbReference type="InterPro" id="IPR050175">
    <property type="entry name" value="Complex_I_Subunit_2"/>
</dbReference>